<evidence type="ECO:0000259" key="1">
    <source>
        <dbReference type="Pfam" id="PF01464"/>
    </source>
</evidence>
<dbReference type="PANTHER" id="PTHR37423">
    <property type="entry name" value="SOLUBLE LYTIC MUREIN TRANSGLYCOSYLASE-RELATED"/>
    <property type="match status" value="1"/>
</dbReference>
<dbReference type="CDD" id="cd16896">
    <property type="entry name" value="LT_Slt70-like"/>
    <property type="match status" value="1"/>
</dbReference>
<dbReference type="InterPro" id="IPR023346">
    <property type="entry name" value="Lysozyme-like_dom_sf"/>
</dbReference>
<dbReference type="OrthoDB" id="9815002at2"/>
<evidence type="ECO:0000313" key="3">
    <source>
        <dbReference type="Proteomes" id="UP000078454"/>
    </source>
</evidence>
<organism evidence="2 3">
    <name type="scientific">Paenibacillus oryzisoli</name>
    <dbReference type="NCBI Taxonomy" id="1850517"/>
    <lineage>
        <taxon>Bacteria</taxon>
        <taxon>Bacillati</taxon>
        <taxon>Bacillota</taxon>
        <taxon>Bacilli</taxon>
        <taxon>Bacillales</taxon>
        <taxon>Paenibacillaceae</taxon>
        <taxon>Paenibacillus</taxon>
    </lineage>
</organism>
<proteinExistence type="predicted"/>
<dbReference type="InterPro" id="IPR008258">
    <property type="entry name" value="Transglycosylase_SLT_dom_1"/>
</dbReference>
<protein>
    <submittedName>
        <fullName evidence="2">Lytic transglycosylase</fullName>
    </submittedName>
</protein>
<evidence type="ECO:0000313" key="2">
    <source>
        <dbReference type="EMBL" id="OAS21080.1"/>
    </source>
</evidence>
<dbReference type="AlphaFoldDB" id="A0A198AJ28"/>
<dbReference type="Pfam" id="PF01464">
    <property type="entry name" value="SLT"/>
    <property type="match status" value="1"/>
</dbReference>
<dbReference type="SUPFAM" id="SSF53955">
    <property type="entry name" value="Lysozyme-like"/>
    <property type="match status" value="1"/>
</dbReference>
<sequence>MTFFRKKRMFALLLIAFVMILFMNSAIIGRKLYPIYYQQEIKQSAAKHNIDPFLIAAIIRVETNYKYHLESSKGAVGLMQLMPDTADWIAQSSNLGPHTQEDLLRVDINIYLGAWYLNWLIKHYNGNLIYAIAAYNAGQGNVNKWKNSHVWDGSEDNIRDIPFGETRHYVQRVLYYYEKYTNLYTEQWQGEGA</sequence>
<comment type="caution">
    <text evidence="2">The sequence shown here is derived from an EMBL/GenBank/DDBJ whole genome shotgun (WGS) entry which is preliminary data.</text>
</comment>
<dbReference type="PANTHER" id="PTHR37423:SF5">
    <property type="entry name" value="SOLUBLE LYTIC MUREIN TRANSGLYCOSYLASE"/>
    <property type="match status" value="1"/>
</dbReference>
<dbReference type="EMBL" id="LYPB01000049">
    <property type="protein sequence ID" value="OAS21080.1"/>
    <property type="molecule type" value="Genomic_DNA"/>
</dbReference>
<dbReference type="Proteomes" id="UP000078454">
    <property type="component" value="Unassembled WGS sequence"/>
</dbReference>
<feature type="domain" description="Transglycosylase SLT" evidence="1">
    <location>
        <begin position="41"/>
        <end position="150"/>
    </location>
</feature>
<keyword evidence="3" id="KW-1185">Reference proteome</keyword>
<name>A0A198AJ28_9BACL</name>
<accession>A0A198AJ28</accession>
<dbReference type="STRING" id="1850517.A8708_29755"/>
<dbReference type="Gene3D" id="1.10.530.10">
    <property type="match status" value="1"/>
</dbReference>
<gene>
    <name evidence="2" type="ORF">A8708_29755</name>
</gene>
<reference evidence="2 3" key="1">
    <citation type="submission" date="2016-05" db="EMBL/GenBank/DDBJ databases">
        <title>Paenibacillus sp. 1ZS3-15 nov., isolated from the rhizosphere soil.</title>
        <authorList>
            <person name="Zhang X.X."/>
            <person name="Zhang J."/>
        </authorList>
    </citation>
    <scope>NUCLEOTIDE SEQUENCE [LARGE SCALE GENOMIC DNA]</scope>
    <source>
        <strain evidence="2 3">1ZS3-15</strain>
    </source>
</reference>